<dbReference type="GO" id="GO:0016020">
    <property type="term" value="C:membrane"/>
    <property type="evidence" value="ECO:0007669"/>
    <property type="project" value="UniProtKB-SubCell"/>
</dbReference>
<dbReference type="InterPro" id="IPR000537">
    <property type="entry name" value="UbiA_prenyltransferase"/>
</dbReference>
<organism evidence="6 7">
    <name type="scientific">Meripilus lineatus</name>
    <dbReference type="NCBI Taxonomy" id="2056292"/>
    <lineage>
        <taxon>Eukaryota</taxon>
        <taxon>Fungi</taxon>
        <taxon>Dikarya</taxon>
        <taxon>Basidiomycota</taxon>
        <taxon>Agaricomycotina</taxon>
        <taxon>Agaricomycetes</taxon>
        <taxon>Polyporales</taxon>
        <taxon>Meripilaceae</taxon>
        <taxon>Meripilus</taxon>
    </lineage>
</organism>
<proteinExistence type="predicted"/>
<feature type="transmembrane region" description="Helical" evidence="5">
    <location>
        <begin position="237"/>
        <end position="255"/>
    </location>
</feature>
<evidence type="ECO:0000256" key="1">
    <source>
        <dbReference type="ARBA" id="ARBA00004141"/>
    </source>
</evidence>
<dbReference type="GO" id="GO:0016765">
    <property type="term" value="F:transferase activity, transferring alkyl or aryl (other than methyl) groups"/>
    <property type="evidence" value="ECO:0007669"/>
    <property type="project" value="InterPro"/>
</dbReference>
<evidence type="ECO:0000313" key="7">
    <source>
        <dbReference type="Proteomes" id="UP001212997"/>
    </source>
</evidence>
<dbReference type="PANTHER" id="PTHR42723">
    <property type="entry name" value="CHLOROPHYLL SYNTHASE"/>
    <property type="match status" value="1"/>
</dbReference>
<dbReference type="EMBL" id="JANAWD010000438">
    <property type="protein sequence ID" value="KAJ3479456.1"/>
    <property type="molecule type" value="Genomic_DNA"/>
</dbReference>
<evidence type="ECO:0000313" key="6">
    <source>
        <dbReference type="EMBL" id="KAJ3479456.1"/>
    </source>
</evidence>
<comment type="caution">
    <text evidence="6">The sequence shown here is derived from an EMBL/GenBank/DDBJ whole genome shotgun (WGS) entry which is preliminary data.</text>
</comment>
<protein>
    <submittedName>
        <fullName evidence="6">Uncharacterized protein</fullName>
    </submittedName>
</protein>
<reference evidence="6" key="1">
    <citation type="submission" date="2022-07" db="EMBL/GenBank/DDBJ databases">
        <title>Genome Sequence of Physisporinus lineatus.</title>
        <authorList>
            <person name="Buettner E."/>
        </authorList>
    </citation>
    <scope>NUCLEOTIDE SEQUENCE</scope>
    <source>
        <strain evidence="6">VT162</strain>
    </source>
</reference>
<dbReference type="Gene3D" id="1.10.357.140">
    <property type="entry name" value="UbiA prenyltransferase"/>
    <property type="match status" value="1"/>
</dbReference>
<feature type="transmembrane region" description="Helical" evidence="5">
    <location>
        <begin position="261"/>
        <end position="280"/>
    </location>
</feature>
<keyword evidence="4 5" id="KW-0472">Membrane</keyword>
<accession>A0AAD5UW64</accession>
<dbReference type="InterPro" id="IPR044878">
    <property type="entry name" value="UbiA_sf"/>
</dbReference>
<keyword evidence="3 5" id="KW-1133">Transmembrane helix</keyword>
<evidence type="ECO:0000256" key="4">
    <source>
        <dbReference type="ARBA" id="ARBA00023136"/>
    </source>
</evidence>
<dbReference type="CDD" id="cd13965">
    <property type="entry name" value="PT_UbiA_3"/>
    <property type="match status" value="1"/>
</dbReference>
<sequence>MNAADSQVKPSVLIPFRPAAYHMKTLYLFTRSDIKTIVLPNVRPMAVARSSRLFSLQLCIAIALNRQTSPVQALKTLLWIWLLLLTFCVSNQASARSVIEDRINKSWRPIPSSRITIQQAGLLRWFLVFLSLSVSALHGNLTAAAIILAAEVAYNDLGLSDWWFTKSLVNAVGYMGFQYGAVTIISASDGSVETRIIKSISTFGLLILTTTQAQDFYDAEGDHAIGRRTAATLYPDTSRMLTAISIAAWAIILPIVWDTMYIASIIFTLLGTFVAARFPLFRGRKPDETTFLYYSVSFERLLR</sequence>
<dbReference type="AlphaFoldDB" id="A0AAD5UW64"/>
<dbReference type="InterPro" id="IPR050475">
    <property type="entry name" value="Prenyltransferase_related"/>
</dbReference>
<evidence type="ECO:0000256" key="3">
    <source>
        <dbReference type="ARBA" id="ARBA00022989"/>
    </source>
</evidence>
<dbReference type="Proteomes" id="UP001212997">
    <property type="component" value="Unassembled WGS sequence"/>
</dbReference>
<keyword evidence="7" id="KW-1185">Reference proteome</keyword>
<feature type="transmembrane region" description="Helical" evidence="5">
    <location>
        <begin position="168"/>
        <end position="188"/>
    </location>
</feature>
<name>A0AAD5UW64_9APHY</name>
<feature type="transmembrane region" description="Helical" evidence="5">
    <location>
        <begin position="122"/>
        <end position="148"/>
    </location>
</feature>
<dbReference type="PANTHER" id="PTHR42723:SF1">
    <property type="entry name" value="CHLOROPHYLL SYNTHASE, CHLOROPLASTIC"/>
    <property type="match status" value="1"/>
</dbReference>
<keyword evidence="2 5" id="KW-0812">Transmembrane</keyword>
<evidence type="ECO:0000256" key="5">
    <source>
        <dbReference type="SAM" id="Phobius"/>
    </source>
</evidence>
<gene>
    <name evidence="6" type="ORF">NLI96_g9051</name>
</gene>
<evidence type="ECO:0000256" key="2">
    <source>
        <dbReference type="ARBA" id="ARBA00022692"/>
    </source>
</evidence>
<comment type="subcellular location">
    <subcellularLocation>
        <location evidence="1">Membrane</location>
        <topology evidence="1">Multi-pass membrane protein</topology>
    </subcellularLocation>
</comment>
<dbReference type="Pfam" id="PF01040">
    <property type="entry name" value="UbiA"/>
    <property type="match status" value="1"/>
</dbReference>